<dbReference type="AlphaFoldDB" id="A0A7Y6ME32"/>
<dbReference type="PANTHER" id="PTHR33495">
    <property type="entry name" value="ANTI-SIGMA FACTOR ANTAGONIST TM_1081-RELATED-RELATED"/>
    <property type="match status" value="1"/>
</dbReference>
<organism evidence="4 5">
    <name type="scientific">Nonomuraea rhodomycinica</name>
    <dbReference type="NCBI Taxonomy" id="1712872"/>
    <lineage>
        <taxon>Bacteria</taxon>
        <taxon>Bacillati</taxon>
        <taxon>Actinomycetota</taxon>
        <taxon>Actinomycetes</taxon>
        <taxon>Streptosporangiales</taxon>
        <taxon>Streptosporangiaceae</taxon>
        <taxon>Nonomuraea</taxon>
    </lineage>
</organism>
<dbReference type="InterPro" id="IPR058548">
    <property type="entry name" value="MlaB-like_STAS"/>
</dbReference>
<dbReference type="Pfam" id="PF13466">
    <property type="entry name" value="STAS_2"/>
    <property type="match status" value="1"/>
</dbReference>
<comment type="similarity">
    <text evidence="1 2">Belongs to the anti-sigma-factor antagonist family.</text>
</comment>
<dbReference type="CDD" id="cd07043">
    <property type="entry name" value="STAS_anti-anti-sigma_factors"/>
    <property type="match status" value="1"/>
</dbReference>
<dbReference type="PANTHER" id="PTHR33495:SF2">
    <property type="entry name" value="ANTI-SIGMA FACTOR ANTAGONIST TM_1081-RELATED"/>
    <property type="match status" value="1"/>
</dbReference>
<sequence length="116" mass="12909">MARLKIDMERHGDVDVVRLTGELDMSSQHLLTAALAGPLAAERPRIVLDTAELRFCDSSGLWQLIDCQRRAERRGGGLRLVGVRGVLARLLTITQLVDQFPPYGSLEDACHWSSLR</sequence>
<feature type="domain" description="STAS" evidence="3">
    <location>
        <begin position="4"/>
        <end position="113"/>
    </location>
</feature>
<proteinExistence type="inferred from homology"/>
<dbReference type="Proteomes" id="UP000546126">
    <property type="component" value="Unassembled WGS sequence"/>
</dbReference>
<evidence type="ECO:0000256" key="2">
    <source>
        <dbReference type="RuleBase" id="RU003749"/>
    </source>
</evidence>
<gene>
    <name evidence="4" type="ORF">HT134_26195</name>
</gene>
<evidence type="ECO:0000256" key="1">
    <source>
        <dbReference type="ARBA" id="ARBA00009013"/>
    </source>
</evidence>
<evidence type="ECO:0000313" key="5">
    <source>
        <dbReference type="Proteomes" id="UP000546126"/>
    </source>
</evidence>
<dbReference type="EMBL" id="JABWGO010000007">
    <property type="protein sequence ID" value="NUW43595.1"/>
    <property type="molecule type" value="Genomic_DNA"/>
</dbReference>
<dbReference type="SUPFAM" id="SSF52091">
    <property type="entry name" value="SpoIIaa-like"/>
    <property type="match status" value="1"/>
</dbReference>
<dbReference type="InterPro" id="IPR003658">
    <property type="entry name" value="Anti-sigma_ant"/>
</dbReference>
<dbReference type="RefSeq" id="WP_175603132.1">
    <property type="nucleotide sequence ID" value="NZ_JABWGO010000007.1"/>
</dbReference>
<comment type="caution">
    <text evidence="4">The sequence shown here is derived from an EMBL/GenBank/DDBJ whole genome shotgun (WGS) entry which is preliminary data.</text>
</comment>
<dbReference type="NCBIfam" id="TIGR00377">
    <property type="entry name" value="ant_ant_sig"/>
    <property type="match status" value="1"/>
</dbReference>
<evidence type="ECO:0000313" key="4">
    <source>
        <dbReference type="EMBL" id="NUW43595.1"/>
    </source>
</evidence>
<protein>
    <recommendedName>
        <fullName evidence="2">Anti-sigma factor antagonist</fullName>
    </recommendedName>
</protein>
<dbReference type="PROSITE" id="PS50801">
    <property type="entry name" value="STAS"/>
    <property type="match status" value="1"/>
</dbReference>
<dbReference type="InterPro" id="IPR036513">
    <property type="entry name" value="STAS_dom_sf"/>
</dbReference>
<name>A0A7Y6ME32_9ACTN</name>
<dbReference type="InterPro" id="IPR002645">
    <property type="entry name" value="STAS_dom"/>
</dbReference>
<reference evidence="4 5" key="1">
    <citation type="submission" date="2020-06" db="EMBL/GenBank/DDBJ databases">
        <authorList>
            <person name="Chanama M."/>
        </authorList>
    </citation>
    <scope>NUCLEOTIDE SEQUENCE [LARGE SCALE GENOMIC DNA]</scope>
    <source>
        <strain evidence="4 5">TBRC6557</strain>
    </source>
</reference>
<dbReference type="GO" id="GO:0043856">
    <property type="term" value="F:anti-sigma factor antagonist activity"/>
    <property type="evidence" value="ECO:0007669"/>
    <property type="project" value="InterPro"/>
</dbReference>
<accession>A0A7Y6ME32</accession>
<keyword evidence="5" id="KW-1185">Reference proteome</keyword>
<evidence type="ECO:0000259" key="3">
    <source>
        <dbReference type="PROSITE" id="PS50801"/>
    </source>
</evidence>
<dbReference type="Gene3D" id="3.30.750.24">
    <property type="entry name" value="STAS domain"/>
    <property type="match status" value="1"/>
</dbReference>